<protein>
    <recommendedName>
        <fullName evidence="4">Retrotransposon gag domain-containing protein</fullName>
    </recommendedName>
</protein>
<dbReference type="PANTHER" id="PTHR32108">
    <property type="entry name" value="DNA-DIRECTED RNA POLYMERASE SUBUNIT ALPHA"/>
    <property type="match status" value="1"/>
</dbReference>
<dbReference type="OrthoDB" id="999492at2759"/>
<evidence type="ECO:0000256" key="1">
    <source>
        <dbReference type="SAM" id="MobiDB-lite"/>
    </source>
</evidence>
<feature type="region of interest" description="Disordered" evidence="1">
    <location>
        <begin position="87"/>
        <end position="123"/>
    </location>
</feature>
<evidence type="ECO:0000313" key="2">
    <source>
        <dbReference type="EMBL" id="KAA3488358.1"/>
    </source>
</evidence>
<name>A0A5B6X3E7_9ROSI</name>
<organism evidence="2 3">
    <name type="scientific">Gossypium australe</name>
    <dbReference type="NCBI Taxonomy" id="47621"/>
    <lineage>
        <taxon>Eukaryota</taxon>
        <taxon>Viridiplantae</taxon>
        <taxon>Streptophyta</taxon>
        <taxon>Embryophyta</taxon>
        <taxon>Tracheophyta</taxon>
        <taxon>Spermatophyta</taxon>
        <taxon>Magnoliopsida</taxon>
        <taxon>eudicotyledons</taxon>
        <taxon>Gunneridae</taxon>
        <taxon>Pentapetalae</taxon>
        <taxon>rosids</taxon>
        <taxon>malvids</taxon>
        <taxon>Malvales</taxon>
        <taxon>Malvaceae</taxon>
        <taxon>Malvoideae</taxon>
        <taxon>Gossypium</taxon>
    </lineage>
</organism>
<dbReference type="Proteomes" id="UP000325315">
    <property type="component" value="Unassembled WGS sequence"/>
</dbReference>
<accession>A0A5B6X3E7</accession>
<keyword evidence="3" id="KW-1185">Reference proteome</keyword>
<gene>
    <name evidence="2" type="ORF">EPI10_032121</name>
</gene>
<proteinExistence type="predicted"/>
<evidence type="ECO:0008006" key="4">
    <source>
        <dbReference type="Google" id="ProtNLM"/>
    </source>
</evidence>
<dbReference type="EMBL" id="SMMG02000001">
    <property type="protein sequence ID" value="KAA3488358.1"/>
    <property type="molecule type" value="Genomic_DNA"/>
</dbReference>
<feature type="compositionally biased region" description="Polar residues" evidence="1">
    <location>
        <begin position="103"/>
        <end position="120"/>
    </location>
</feature>
<reference evidence="3" key="1">
    <citation type="journal article" date="2019" name="Plant Biotechnol. J.">
        <title>Genome sequencing of the Australian wild diploid species Gossypium australe highlights disease resistance and delayed gland morphogenesis.</title>
        <authorList>
            <person name="Cai Y."/>
            <person name="Cai X."/>
            <person name="Wang Q."/>
            <person name="Wang P."/>
            <person name="Zhang Y."/>
            <person name="Cai C."/>
            <person name="Xu Y."/>
            <person name="Wang K."/>
            <person name="Zhou Z."/>
            <person name="Wang C."/>
            <person name="Geng S."/>
            <person name="Li B."/>
            <person name="Dong Q."/>
            <person name="Hou Y."/>
            <person name="Wang H."/>
            <person name="Ai P."/>
            <person name="Liu Z."/>
            <person name="Yi F."/>
            <person name="Sun M."/>
            <person name="An G."/>
            <person name="Cheng J."/>
            <person name="Zhang Y."/>
            <person name="Shi Q."/>
            <person name="Xie Y."/>
            <person name="Shi X."/>
            <person name="Chang Y."/>
            <person name="Huang F."/>
            <person name="Chen Y."/>
            <person name="Hong S."/>
            <person name="Mi L."/>
            <person name="Sun Q."/>
            <person name="Zhang L."/>
            <person name="Zhou B."/>
            <person name="Peng R."/>
            <person name="Zhang X."/>
            <person name="Liu F."/>
        </authorList>
    </citation>
    <scope>NUCLEOTIDE SEQUENCE [LARGE SCALE GENOMIC DNA]</scope>
    <source>
        <strain evidence="3">cv. PA1801</strain>
    </source>
</reference>
<evidence type="ECO:0000313" key="3">
    <source>
        <dbReference type="Proteomes" id="UP000325315"/>
    </source>
</evidence>
<sequence>MTPDRITLQNMKKKPNESFRQYAQRWREVAIQAQPPLLEKETIMLFINTLKALFIYHMLGSATRSFSDVVMTGEMIENAIRSGRIEAGENAKRSAPRKKENEVNNANLGYSKSITGSSRQESGRKQNVEKIQFTLIPMTYKELYQSLFDAQVVAPFYLKPLHPPYPKWYDANAQCEYHTGITGHSIENYTTFKKLVERFIQMGIVKFDNAPSAENPLPNHIDNRVNKIDGTMGRRIKTDIAEVKTPLKWVWKEMAERGLVTSNPEGSYDKMGNYCEFHHEMGHRIQECE</sequence>
<dbReference type="AlphaFoldDB" id="A0A5B6X3E7"/>
<dbReference type="PANTHER" id="PTHR32108:SF5">
    <property type="entry name" value="DYNACTIN SUBUNIT 1-LIKE"/>
    <property type="match status" value="1"/>
</dbReference>
<comment type="caution">
    <text evidence="2">The sequence shown here is derived from an EMBL/GenBank/DDBJ whole genome shotgun (WGS) entry which is preliminary data.</text>
</comment>
<feature type="compositionally biased region" description="Basic and acidic residues" evidence="1">
    <location>
        <begin position="87"/>
        <end position="102"/>
    </location>
</feature>